<dbReference type="GO" id="GO:0019632">
    <property type="term" value="P:shikimate metabolic process"/>
    <property type="evidence" value="ECO:0007669"/>
    <property type="project" value="InterPro"/>
</dbReference>
<dbReference type="EC" id="1.1.1.25" evidence="2 8"/>
<evidence type="ECO:0000259" key="9">
    <source>
        <dbReference type="Pfam" id="PF01488"/>
    </source>
</evidence>
<dbReference type="InterPro" id="IPR046346">
    <property type="entry name" value="Aminoacid_DH-like_N_sf"/>
</dbReference>
<dbReference type="EMBL" id="CXWD01000016">
    <property type="protein sequence ID" value="CTQ74163.1"/>
    <property type="molecule type" value="Genomic_DNA"/>
</dbReference>
<dbReference type="SUPFAM" id="SSF53223">
    <property type="entry name" value="Aminoacid dehydrogenase-like, N-terminal domain"/>
    <property type="match status" value="1"/>
</dbReference>
<dbReference type="OrthoDB" id="9792692at2"/>
<comment type="subunit">
    <text evidence="8">Homodimer.</text>
</comment>
<dbReference type="InterPro" id="IPR011342">
    <property type="entry name" value="Shikimate_DH"/>
</dbReference>
<feature type="binding site" evidence="8">
    <location>
        <position position="223"/>
    </location>
    <ligand>
        <name>shikimate</name>
        <dbReference type="ChEBI" id="CHEBI:36208"/>
    </ligand>
</feature>
<comment type="pathway">
    <text evidence="1 8">Metabolic intermediate biosynthesis; chorismate biosynthesis; chorismate from D-erythrose 4-phosphate and phosphoenolpyruvate: step 4/7.</text>
</comment>
<comment type="similarity">
    <text evidence="8">Belongs to the shikimate dehydrogenase family.</text>
</comment>
<protein>
    <recommendedName>
        <fullName evidence="2 8">Shikimate dehydrogenase (NADP(+))</fullName>
        <shortName evidence="8">SDH</shortName>
        <ecNumber evidence="2 8">1.1.1.25</ecNumber>
    </recommendedName>
</protein>
<dbReference type="GO" id="GO:0009073">
    <property type="term" value="P:aromatic amino acid family biosynthetic process"/>
    <property type="evidence" value="ECO:0007669"/>
    <property type="project" value="UniProtKB-KW"/>
</dbReference>
<evidence type="ECO:0000259" key="10">
    <source>
        <dbReference type="Pfam" id="PF08501"/>
    </source>
</evidence>
<evidence type="ECO:0000256" key="6">
    <source>
        <dbReference type="ARBA" id="ARBA00023141"/>
    </source>
</evidence>
<dbReference type="RefSeq" id="WP_055673099.1">
    <property type="nucleotide sequence ID" value="NZ_CXWD01000016.1"/>
</dbReference>
<dbReference type="PANTHER" id="PTHR21089:SF1">
    <property type="entry name" value="BIFUNCTIONAL 3-DEHYDROQUINATE DEHYDRATASE_SHIKIMATE DEHYDROGENASE, CHLOROPLASTIC"/>
    <property type="match status" value="1"/>
</dbReference>
<sequence>MSGETRKAAITGFPVDQSRSPLVHGYWLKKHGLDGEYGRVPVTPATADAFYKDFAASGLIGANVTVPHKEVAAAACAHLDDAAKAMGAANTLWLDETGALCGANTDGLGFLGNLDQLAPGWDSSNGTAVVLGAGGAARAIIWALLSRGFTAVHIVNRTFEKAKVLEDQFGSKTKAYAWDKLGTLLGEAGFLVNTTALGMAGKAPLEIDLDPLPVSALVTDIVYVPLETDLLKQAQKRGNKTVDGLGMLLHQAVPGFERWFGVRPEVDKELRDLVLADLGVTP</sequence>
<feature type="binding site" evidence="8">
    <location>
        <position position="251"/>
    </location>
    <ligand>
        <name>shikimate</name>
        <dbReference type="ChEBI" id="CHEBI:36208"/>
    </ligand>
</feature>
<evidence type="ECO:0000256" key="5">
    <source>
        <dbReference type="ARBA" id="ARBA00023002"/>
    </source>
</evidence>
<feature type="active site" description="Proton acceptor" evidence="8">
    <location>
        <position position="69"/>
    </location>
</feature>
<dbReference type="InterPro" id="IPR022893">
    <property type="entry name" value="Shikimate_DH_fam"/>
</dbReference>
<keyword evidence="13" id="KW-1185">Reference proteome</keyword>
<dbReference type="GO" id="GO:0008652">
    <property type="term" value="P:amino acid biosynthetic process"/>
    <property type="evidence" value="ECO:0007669"/>
    <property type="project" value="UniProtKB-KW"/>
</dbReference>
<gene>
    <name evidence="8 12" type="primary">aroE</name>
    <name evidence="12" type="ORF">LAX5112_03781</name>
</gene>
<dbReference type="Gene3D" id="3.40.50.10860">
    <property type="entry name" value="Leucine Dehydrogenase, chain A, domain 1"/>
    <property type="match status" value="1"/>
</dbReference>
<reference evidence="13" key="1">
    <citation type="submission" date="2015-07" db="EMBL/GenBank/DDBJ databases">
        <authorList>
            <person name="Rodrigo-Torres Lidia"/>
            <person name="Arahal R.David."/>
        </authorList>
    </citation>
    <scope>NUCLEOTIDE SEQUENCE [LARGE SCALE GENOMIC DNA]</scope>
    <source>
        <strain evidence="13">CECT 5112</strain>
    </source>
</reference>
<evidence type="ECO:0000256" key="8">
    <source>
        <dbReference type="HAMAP-Rule" id="MF_00222"/>
    </source>
</evidence>
<keyword evidence="3 8" id="KW-0028">Amino-acid biosynthesis</keyword>
<dbReference type="InterPro" id="IPR041121">
    <property type="entry name" value="SDH_C"/>
</dbReference>
<dbReference type="STRING" id="388408.LAX5112_03781"/>
<keyword evidence="5 8" id="KW-0560">Oxidoreductase</keyword>
<organism evidence="12 13">
    <name type="scientific">Roseibium alexandrii</name>
    <dbReference type="NCBI Taxonomy" id="388408"/>
    <lineage>
        <taxon>Bacteria</taxon>
        <taxon>Pseudomonadati</taxon>
        <taxon>Pseudomonadota</taxon>
        <taxon>Alphaproteobacteria</taxon>
        <taxon>Hyphomicrobiales</taxon>
        <taxon>Stappiaceae</taxon>
        <taxon>Roseibium</taxon>
    </lineage>
</organism>
<evidence type="ECO:0000313" key="13">
    <source>
        <dbReference type="Proteomes" id="UP000053235"/>
    </source>
</evidence>
<feature type="binding site" evidence="8">
    <location>
        <begin position="18"/>
        <end position="20"/>
    </location>
    <ligand>
        <name>shikimate</name>
        <dbReference type="ChEBI" id="CHEBI:36208"/>
    </ligand>
</feature>
<dbReference type="AlphaFoldDB" id="A0A0M7AK54"/>
<feature type="domain" description="SDH C-terminal" evidence="11">
    <location>
        <begin position="244"/>
        <end position="267"/>
    </location>
</feature>
<feature type="binding site" evidence="8">
    <location>
        <begin position="132"/>
        <end position="136"/>
    </location>
    <ligand>
        <name>NADP(+)</name>
        <dbReference type="ChEBI" id="CHEBI:58349"/>
    </ligand>
</feature>
<dbReference type="CDD" id="cd01065">
    <property type="entry name" value="NAD_bind_Shikimate_DH"/>
    <property type="match status" value="1"/>
</dbReference>
<feature type="domain" description="Shikimate dehydrogenase substrate binding N-terminal" evidence="10">
    <location>
        <begin position="10"/>
        <end position="92"/>
    </location>
</feature>
<evidence type="ECO:0000256" key="2">
    <source>
        <dbReference type="ARBA" id="ARBA00012962"/>
    </source>
</evidence>
<dbReference type="SUPFAM" id="SSF51735">
    <property type="entry name" value="NAD(P)-binding Rossmann-fold domains"/>
    <property type="match status" value="1"/>
</dbReference>
<dbReference type="Pfam" id="PF01488">
    <property type="entry name" value="Shikimate_DH"/>
    <property type="match status" value="1"/>
</dbReference>
<feature type="binding site" evidence="8">
    <location>
        <position position="81"/>
    </location>
    <ligand>
        <name>NADP(+)</name>
        <dbReference type="ChEBI" id="CHEBI:58349"/>
    </ligand>
</feature>
<dbReference type="HAMAP" id="MF_00222">
    <property type="entry name" value="Shikimate_DH_AroE"/>
    <property type="match status" value="1"/>
</dbReference>
<dbReference type="GO" id="GO:0004764">
    <property type="term" value="F:shikimate 3-dehydrogenase (NADP+) activity"/>
    <property type="evidence" value="ECO:0007669"/>
    <property type="project" value="UniProtKB-UniRule"/>
</dbReference>
<evidence type="ECO:0000313" key="12">
    <source>
        <dbReference type="EMBL" id="CTQ74163.1"/>
    </source>
</evidence>
<dbReference type="GO" id="GO:0009423">
    <property type="term" value="P:chorismate biosynthetic process"/>
    <property type="evidence" value="ECO:0007669"/>
    <property type="project" value="UniProtKB-UniRule"/>
</dbReference>
<evidence type="ECO:0000256" key="7">
    <source>
        <dbReference type="ARBA" id="ARBA00049442"/>
    </source>
</evidence>
<dbReference type="NCBIfam" id="NF001312">
    <property type="entry name" value="PRK00258.1-4"/>
    <property type="match status" value="1"/>
</dbReference>
<dbReference type="UniPathway" id="UPA00053">
    <property type="reaction ID" value="UER00087"/>
</dbReference>
<dbReference type="InterPro" id="IPR036291">
    <property type="entry name" value="NAD(P)-bd_dom_sf"/>
</dbReference>
<dbReference type="InterPro" id="IPR006151">
    <property type="entry name" value="Shikm_DH/Glu-tRNA_Rdtase"/>
</dbReference>
<dbReference type="NCBIfam" id="TIGR00507">
    <property type="entry name" value="aroE"/>
    <property type="match status" value="1"/>
</dbReference>
<keyword evidence="4 8" id="KW-0521">NADP</keyword>
<feature type="domain" description="Quinate/shikimate 5-dehydrogenase/glutamyl-tRNA reductase" evidence="9">
    <location>
        <begin position="124"/>
        <end position="196"/>
    </location>
</feature>
<comment type="catalytic activity">
    <reaction evidence="7 8">
        <text>shikimate + NADP(+) = 3-dehydroshikimate + NADPH + H(+)</text>
        <dbReference type="Rhea" id="RHEA:17737"/>
        <dbReference type="ChEBI" id="CHEBI:15378"/>
        <dbReference type="ChEBI" id="CHEBI:16630"/>
        <dbReference type="ChEBI" id="CHEBI:36208"/>
        <dbReference type="ChEBI" id="CHEBI:57783"/>
        <dbReference type="ChEBI" id="CHEBI:58349"/>
        <dbReference type="EC" id="1.1.1.25"/>
    </reaction>
</comment>
<evidence type="ECO:0000256" key="4">
    <source>
        <dbReference type="ARBA" id="ARBA00022857"/>
    </source>
</evidence>
<comment type="function">
    <text evidence="8">Involved in the biosynthesis of the chorismate, which leads to the biosynthesis of aromatic amino acids. Catalyzes the reversible NADPH linked reduction of 3-dehydroshikimate (DHSA) to yield shikimate (SA).</text>
</comment>
<feature type="binding site" evidence="8">
    <location>
        <position position="106"/>
    </location>
    <ligand>
        <name>shikimate</name>
        <dbReference type="ChEBI" id="CHEBI:36208"/>
    </ligand>
</feature>
<dbReference type="Pfam" id="PF08501">
    <property type="entry name" value="Shikimate_dh_N"/>
    <property type="match status" value="1"/>
</dbReference>
<dbReference type="Gene3D" id="3.40.50.720">
    <property type="entry name" value="NAD(P)-binding Rossmann-like Domain"/>
    <property type="match status" value="1"/>
</dbReference>
<dbReference type="GO" id="GO:0050661">
    <property type="term" value="F:NADP binding"/>
    <property type="evidence" value="ECO:0007669"/>
    <property type="project" value="InterPro"/>
</dbReference>
<proteinExistence type="inferred from homology"/>
<feature type="binding site" evidence="8">
    <location>
        <begin position="156"/>
        <end position="161"/>
    </location>
    <ligand>
        <name>NADP(+)</name>
        <dbReference type="ChEBI" id="CHEBI:58349"/>
    </ligand>
</feature>
<evidence type="ECO:0000259" key="11">
    <source>
        <dbReference type="Pfam" id="PF18317"/>
    </source>
</evidence>
<dbReference type="GO" id="GO:0005829">
    <property type="term" value="C:cytosol"/>
    <property type="evidence" value="ECO:0007669"/>
    <property type="project" value="TreeGrafter"/>
</dbReference>
<feature type="binding site" evidence="8">
    <location>
        <position position="221"/>
    </location>
    <ligand>
        <name>NADP(+)</name>
        <dbReference type="ChEBI" id="CHEBI:58349"/>
    </ligand>
</feature>
<name>A0A0M7AK54_9HYPH</name>
<dbReference type="Proteomes" id="UP000053235">
    <property type="component" value="Unassembled WGS sequence"/>
</dbReference>
<accession>A0A0M7AK54</accession>
<dbReference type="InterPro" id="IPR013708">
    <property type="entry name" value="Shikimate_DH-bd_N"/>
</dbReference>
<feature type="binding site" evidence="8">
    <location>
        <position position="65"/>
    </location>
    <ligand>
        <name>shikimate</name>
        <dbReference type="ChEBI" id="CHEBI:36208"/>
    </ligand>
</feature>
<feature type="binding site" evidence="8">
    <location>
        <position position="244"/>
    </location>
    <ligand>
        <name>NADP(+)</name>
        <dbReference type="ChEBI" id="CHEBI:58349"/>
    </ligand>
</feature>
<feature type="binding site" evidence="8">
    <location>
        <position position="90"/>
    </location>
    <ligand>
        <name>shikimate</name>
        <dbReference type="ChEBI" id="CHEBI:36208"/>
    </ligand>
</feature>
<dbReference type="Pfam" id="PF18317">
    <property type="entry name" value="SDH_C"/>
    <property type="match status" value="1"/>
</dbReference>
<evidence type="ECO:0000256" key="3">
    <source>
        <dbReference type="ARBA" id="ARBA00022605"/>
    </source>
</evidence>
<dbReference type="PANTHER" id="PTHR21089">
    <property type="entry name" value="SHIKIMATE DEHYDROGENASE"/>
    <property type="match status" value="1"/>
</dbReference>
<keyword evidence="6 8" id="KW-0057">Aromatic amino acid biosynthesis</keyword>
<evidence type="ECO:0000256" key="1">
    <source>
        <dbReference type="ARBA" id="ARBA00004871"/>
    </source>
</evidence>